<evidence type="ECO:0000313" key="5">
    <source>
        <dbReference type="EMBL" id="PIC52359.1"/>
    </source>
</evidence>
<protein>
    <submittedName>
        <fullName evidence="5">Uncharacterized protein</fullName>
    </submittedName>
</protein>
<dbReference type="PANTHER" id="PTHR47407:SF2">
    <property type="entry name" value="CUB-LIKE DOMAIN-CONTAINING PROTEIN-RELATED"/>
    <property type="match status" value="1"/>
</dbReference>
<feature type="domain" description="DUF7591" evidence="3">
    <location>
        <begin position="254"/>
        <end position="357"/>
    </location>
</feature>
<evidence type="ECO:0000259" key="2">
    <source>
        <dbReference type="Pfam" id="PF02408"/>
    </source>
</evidence>
<dbReference type="AlphaFoldDB" id="A0A2G5VKQ1"/>
<reference evidence="6" key="1">
    <citation type="submission" date="2017-10" db="EMBL/GenBank/DDBJ databases">
        <title>Rapid genome shrinkage in a self-fertile nematode reveals novel sperm competition proteins.</title>
        <authorList>
            <person name="Yin D."/>
            <person name="Schwarz E.M."/>
            <person name="Thomas C.G."/>
            <person name="Felde R.L."/>
            <person name="Korf I.F."/>
            <person name="Cutter A.D."/>
            <person name="Schartner C.M."/>
            <person name="Ralston E.J."/>
            <person name="Meyer B.J."/>
            <person name="Haag E.S."/>
        </authorList>
    </citation>
    <scope>NUCLEOTIDE SEQUENCE [LARGE SCALE GENOMIC DNA]</scope>
    <source>
        <strain evidence="6">JU1422</strain>
    </source>
</reference>
<dbReference type="InterPro" id="IPR056014">
    <property type="entry name" value="DUF7592"/>
</dbReference>
<feature type="signal peptide" evidence="1">
    <location>
        <begin position="1"/>
        <end position="19"/>
    </location>
</feature>
<feature type="domain" description="CUB-like" evidence="2">
    <location>
        <begin position="28"/>
        <end position="133"/>
    </location>
</feature>
<dbReference type="InterPro" id="IPR056013">
    <property type="entry name" value="DUF7591"/>
</dbReference>
<comment type="caution">
    <text evidence="5">The sequence shown here is derived from an EMBL/GenBank/DDBJ whole genome shotgun (WGS) entry which is preliminary data.</text>
</comment>
<dbReference type="Pfam" id="PF24512">
    <property type="entry name" value="DUF7592"/>
    <property type="match status" value="1"/>
</dbReference>
<gene>
    <name evidence="5" type="primary">Cnig_chr_I.g250</name>
    <name evidence="5" type="ORF">B9Z55_000250</name>
</gene>
<dbReference type="OrthoDB" id="5885373at2759"/>
<keyword evidence="1" id="KW-0732">Signal</keyword>
<feature type="chain" id="PRO_5013929258" evidence="1">
    <location>
        <begin position="20"/>
        <end position="496"/>
    </location>
</feature>
<evidence type="ECO:0000256" key="1">
    <source>
        <dbReference type="SAM" id="SignalP"/>
    </source>
</evidence>
<proteinExistence type="predicted"/>
<dbReference type="InterPro" id="IPR003366">
    <property type="entry name" value="CUB-like_dom"/>
</dbReference>
<evidence type="ECO:0000313" key="6">
    <source>
        <dbReference type="Proteomes" id="UP000230233"/>
    </source>
</evidence>
<dbReference type="PANTHER" id="PTHR47407">
    <property type="entry name" value="PROTEIN CBG15905-RELATED"/>
    <property type="match status" value="1"/>
</dbReference>
<accession>A0A2G5VKQ1</accession>
<keyword evidence="6" id="KW-1185">Reference proteome</keyword>
<dbReference type="EMBL" id="PDUG01000001">
    <property type="protein sequence ID" value="PIC52359.1"/>
    <property type="molecule type" value="Genomic_DNA"/>
</dbReference>
<evidence type="ECO:0000259" key="4">
    <source>
        <dbReference type="Pfam" id="PF24512"/>
    </source>
</evidence>
<evidence type="ECO:0000259" key="3">
    <source>
        <dbReference type="Pfam" id="PF24511"/>
    </source>
</evidence>
<dbReference type="Pfam" id="PF24511">
    <property type="entry name" value="DUF7591"/>
    <property type="match status" value="1"/>
</dbReference>
<sequence>MGFYIVIFLFLALPNIVLAGGPACPRPCNPPDDISQKYWYPDPWSPVLLPNSYNCVYQINVPQGWSSYVVVTAIPTSNLTNATVVQVIDFNQKVENFQTATNEKFYLIAPGGRIKLSTYSTNVSFEFSVQWYSNVAVHQPKFLNVSASDSQPIIVSEPNLLDEYPSNSRVTAETRVSAITIPFDNMFERAEYTKNLRSILIFDGPNENSTCLGTAYQLLNSDRQWASTGKFLTIVQLQPLPYVMGSPLLIQDFESTKELGEYRGVGDLNTLSVVMNASKQASAFSTYSPYASTSECLVNITGTGTLDVYYGGITESKRNLIASYSASSMAPNLPQLLRGVVRTYVLTGGIATVNVNRYGFHCNRMEKNIHGFITSPEYKTNLSLLTPRNSTFYYSAGPFNYTLNVRNVDLSQNKSLQLKITNNKMEVLNLVYNSSNPPMLKTVLSGVGNEMEVIYSSPLDAKKYGFYIDFTATKVNESAAKSFFVSILRFFGLNFF</sequence>
<organism evidence="5 6">
    <name type="scientific">Caenorhabditis nigoni</name>
    <dbReference type="NCBI Taxonomy" id="1611254"/>
    <lineage>
        <taxon>Eukaryota</taxon>
        <taxon>Metazoa</taxon>
        <taxon>Ecdysozoa</taxon>
        <taxon>Nematoda</taxon>
        <taxon>Chromadorea</taxon>
        <taxon>Rhabditida</taxon>
        <taxon>Rhabditina</taxon>
        <taxon>Rhabditomorpha</taxon>
        <taxon>Rhabditoidea</taxon>
        <taxon>Rhabditidae</taxon>
        <taxon>Peloderinae</taxon>
        <taxon>Caenorhabditis</taxon>
    </lineage>
</organism>
<name>A0A2G5VKQ1_9PELO</name>
<feature type="domain" description="DUF7592" evidence="4">
    <location>
        <begin position="144"/>
        <end position="237"/>
    </location>
</feature>
<dbReference type="Proteomes" id="UP000230233">
    <property type="component" value="Chromosome I"/>
</dbReference>
<dbReference type="Pfam" id="PF02408">
    <property type="entry name" value="CUB_2"/>
    <property type="match status" value="1"/>
</dbReference>